<evidence type="ECO:0000259" key="5">
    <source>
        <dbReference type="Pfam" id="PF03945"/>
    </source>
</evidence>
<name>A0ABZ3EQL0_9GAMM</name>
<organism evidence="6 7">
    <name type="scientific">Proteus faecis</name>
    <dbReference type="NCBI Taxonomy" id="2050967"/>
    <lineage>
        <taxon>Bacteria</taxon>
        <taxon>Pseudomonadati</taxon>
        <taxon>Pseudomonadota</taxon>
        <taxon>Gammaproteobacteria</taxon>
        <taxon>Enterobacterales</taxon>
        <taxon>Morganellaceae</taxon>
        <taxon>Proteus</taxon>
    </lineage>
</organism>
<dbReference type="SUPFAM" id="SSF51101">
    <property type="entry name" value="Mannose-binding lectins"/>
    <property type="match status" value="1"/>
</dbReference>
<dbReference type="InterPro" id="IPR036716">
    <property type="entry name" value="Pest_crys_N_sf"/>
</dbReference>
<evidence type="ECO:0000256" key="2">
    <source>
        <dbReference type="ARBA" id="ARBA00022656"/>
    </source>
</evidence>
<dbReference type="Gene3D" id="1.20.190.10">
    <property type="entry name" value="Pesticidal crystal protein, N-terminal domain"/>
    <property type="match status" value="1"/>
</dbReference>
<evidence type="ECO:0000256" key="4">
    <source>
        <dbReference type="ARBA" id="ARBA00023026"/>
    </source>
</evidence>
<protein>
    <submittedName>
        <fullName evidence="6">Insecticidal delta-endotoxin Cry8Ea1 family protein</fullName>
    </submittedName>
</protein>
<evidence type="ECO:0000313" key="6">
    <source>
        <dbReference type="EMBL" id="XAG33187.1"/>
    </source>
</evidence>
<comment type="similarity">
    <text evidence="1">Belongs to the delta endotoxin family.</text>
</comment>
<keyword evidence="7" id="KW-1185">Reference proteome</keyword>
<sequence length="434" mass="48038">MSSTLKLNDGLSDIGAIIHYGISQIPVVGGVLSTIFGLLWPTDKEDIWSTIKQEVQSLINEDIQEDDWDRLVAAVSELQDKVSFINDQLINAQYDTAGPELMTVVVDIVGIEENFKIKGTNFKYAFAPLFVAVMNLKIALYLEGIKYSNELGLTQDQVNQLKSLLQSDVQCSKSYLSPINSSIGSTYLNNIQTYFSVKLYYGTSVSLFNELWSEDYEDYNAPAPLENYYVPAMAAGSFYKLISLDGQNYSVPMAFAEVADNSMMPSTNILGSLYQEPTSYPDGYINFIDVYTDLSVSHRTTGLMFTCSGSDEQYEMGMTPNNNDSFNVGQNTMSINVDGGEFINQVSVRSESFVSQIEFTTNLNNTMVAGQHPDDDSMQEVTLVSPFSINSMYVVSDAAGYIQSSGHQMCGLAISAIYNNELAMQYVSSLYKNS</sequence>
<dbReference type="InterPro" id="IPR005639">
    <property type="entry name" value="Pest_crys_dom_I"/>
</dbReference>
<keyword evidence="2" id="KW-0800">Toxin</keyword>
<dbReference type="InterPro" id="IPR036404">
    <property type="entry name" value="Jacalin-like_lectin_dom_sf"/>
</dbReference>
<gene>
    <name evidence="6" type="ORF">MYW70_08280</name>
</gene>
<reference evidence="6 7" key="1">
    <citation type="submission" date="2022-03" db="EMBL/GenBank/DDBJ databases">
        <title>Sea Food Isolates.</title>
        <authorList>
            <person name="Li C."/>
        </authorList>
    </citation>
    <scope>NUCLEOTIDE SEQUENCE [LARGE SCALE GENOMIC DNA]</scope>
    <source>
        <strain evidence="6 7">19MO01SH08</strain>
    </source>
</reference>
<dbReference type="SUPFAM" id="SSF56849">
    <property type="entry name" value="delta-Endotoxin (insectocide), N-terminal domain"/>
    <property type="match status" value="1"/>
</dbReference>
<accession>A0ABZ3EQL0</accession>
<keyword evidence="3" id="KW-0749">Sporulation</keyword>
<dbReference type="Pfam" id="PF03945">
    <property type="entry name" value="Endotoxin_N"/>
    <property type="match status" value="1"/>
</dbReference>
<proteinExistence type="inferred from homology"/>
<dbReference type="Gene3D" id="2.100.10.30">
    <property type="entry name" value="Jacalin-like lectin domain"/>
    <property type="match status" value="1"/>
</dbReference>
<evidence type="ECO:0000256" key="1">
    <source>
        <dbReference type="ARBA" id="ARBA00007819"/>
    </source>
</evidence>
<feature type="domain" description="Pesticidal crystal protein" evidence="5">
    <location>
        <begin position="17"/>
        <end position="167"/>
    </location>
</feature>
<dbReference type="RefSeq" id="WP_109397477.1">
    <property type="nucleotide sequence ID" value="NZ_CP095785.1"/>
</dbReference>
<evidence type="ECO:0000313" key="7">
    <source>
        <dbReference type="Proteomes" id="UP001438077"/>
    </source>
</evidence>
<evidence type="ECO:0000256" key="3">
    <source>
        <dbReference type="ARBA" id="ARBA00022969"/>
    </source>
</evidence>
<keyword evidence="4" id="KW-0843">Virulence</keyword>
<dbReference type="Proteomes" id="UP001438077">
    <property type="component" value="Chromosome"/>
</dbReference>
<dbReference type="EMBL" id="CP095785">
    <property type="protein sequence ID" value="XAG33187.1"/>
    <property type="molecule type" value="Genomic_DNA"/>
</dbReference>